<evidence type="ECO:0000313" key="1">
    <source>
        <dbReference type="EMBL" id="WTR69619.1"/>
    </source>
</evidence>
<gene>
    <name evidence="1" type="ORF">OG814_10245</name>
</gene>
<accession>A0ABZ1L987</accession>
<keyword evidence="2" id="KW-1185">Reference proteome</keyword>
<reference evidence="1 2" key="1">
    <citation type="submission" date="2022-10" db="EMBL/GenBank/DDBJ databases">
        <title>The complete genomes of actinobacterial strains from the NBC collection.</title>
        <authorList>
            <person name="Joergensen T.S."/>
            <person name="Alvarez Arevalo M."/>
            <person name="Sterndorff E.B."/>
            <person name="Faurdal D."/>
            <person name="Vuksanovic O."/>
            <person name="Mourched A.-S."/>
            <person name="Charusanti P."/>
            <person name="Shaw S."/>
            <person name="Blin K."/>
            <person name="Weber T."/>
        </authorList>
    </citation>
    <scope>NUCLEOTIDE SEQUENCE [LARGE SCALE GENOMIC DNA]</scope>
    <source>
        <strain evidence="1 2">NBC_00123</strain>
    </source>
</reference>
<dbReference type="SUPFAM" id="SSF140959">
    <property type="entry name" value="Indolic compounds 2,3-dioxygenase-like"/>
    <property type="match status" value="1"/>
</dbReference>
<evidence type="ECO:0008006" key="3">
    <source>
        <dbReference type="Google" id="ProtNLM"/>
    </source>
</evidence>
<proteinExistence type="predicted"/>
<dbReference type="InterPro" id="IPR037217">
    <property type="entry name" value="Trp/Indoleamine_2_3_dOase-like"/>
</dbReference>
<dbReference type="Proteomes" id="UP001622594">
    <property type="component" value="Chromosome"/>
</dbReference>
<protein>
    <recommendedName>
        <fullName evidence="3">Tryptophan 2,3-dioxygenase</fullName>
    </recommendedName>
</protein>
<organism evidence="1 2">
    <name type="scientific">Streptomyces zaomyceticus</name>
    <dbReference type="NCBI Taxonomy" id="68286"/>
    <lineage>
        <taxon>Bacteria</taxon>
        <taxon>Bacillati</taxon>
        <taxon>Actinomycetota</taxon>
        <taxon>Actinomycetes</taxon>
        <taxon>Kitasatosporales</taxon>
        <taxon>Streptomycetaceae</taxon>
        <taxon>Streptomyces</taxon>
    </lineage>
</organism>
<dbReference type="EMBL" id="CP108188">
    <property type="protein sequence ID" value="WTR69619.1"/>
    <property type="molecule type" value="Genomic_DNA"/>
</dbReference>
<evidence type="ECO:0000313" key="2">
    <source>
        <dbReference type="Proteomes" id="UP001622594"/>
    </source>
</evidence>
<dbReference type="RefSeq" id="WP_371635432.1">
    <property type="nucleotide sequence ID" value="NZ_CP108062.1"/>
</dbReference>
<sequence length="264" mass="29742">MTDVQERPVTAVPGPAYVVGGPTGYDDVVGFTKVLPAMRPLDELPHPDFLLFQSLHVMTELCWYNMHFEINRAARELDGGRYGEATRLLERAVRLQRLASDHLDHLRDMITQADFLQIRGRLPGNDSGTDSPGARNLHRVARHVWLRFADAVHRQGAEIRDLFGTGPSEVAPRDGEVSGLAEVAQALMQLDDALLDWQQVHQRLVWSRVGGHPSFRERHEDADRPTGMSGRPVDLLDKFAVRLHFPELWREAQTVASHEAAHYA</sequence>
<dbReference type="Gene3D" id="1.20.58.480">
    <property type="match status" value="1"/>
</dbReference>
<name>A0ABZ1L987_9ACTN</name>